<dbReference type="RefSeq" id="YP_010084779.1">
    <property type="nucleotide sequence ID" value="NC_055165.1"/>
</dbReference>
<feature type="transmembrane region" description="Helical" evidence="1">
    <location>
        <begin position="72"/>
        <end position="91"/>
    </location>
</feature>
<reference evidence="2" key="2">
    <citation type="journal article" date="2017" name="Sci. Rep.">
        <title>Characterization of a new member of Iridoviridae, Shrimp hemocyte iridescent virus (SHIV), found in white leg shrimp (Litopenaeus vannamei).</title>
        <authorList>
            <person name="Qiu L."/>
            <person name="Chen M.M."/>
            <person name="Wan X.Y."/>
            <person name="Li C."/>
            <person name="Zhang Q.L."/>
            <person name="Wang R.Y."/>
            <person name="Cheng D.Y."/>
            <person name="Dong X."/>
            <person name="Yang B."/>
            <person name="Wang X.H."/>
            <person name="Xiang J.H."/>
            <person name="Huang J."/>
        </authorList>
    </citation>
    <scope>NUCLEOTIDE SEQUENCE [LARGE SCALE GENOMIC DNA]</scope>
    <source>
        <strain evidence="2">20141215</strain>
    </source>
</reference>
<sequence>MDEIKNLPHSNEMVSEEDLSKINSLFEQGQPGSSSKKINYMQILIPTLAFVVLNLPIVNQAILKIAPFESELYFLFVKMGIFFVILLILQFTQKG</sequence>
<reference evidence="2" key="1">
    <citation type="journal article" date="2017" name="Arch. Virol.">
        <title>Complete genome sequence of shrimp hemocyte iridescent virus (SHIV) isolated from white leg shrimp, Litopenaeus vannamei.</title>
        <authorList>
            <person name="Qiu L."/>
            <person name="Chen M.M."/>
            <person name="Wang R.Y."/>
            <person name="Wan X.Y."/>
            <person name="Li C."/>
            <person name="Zhang Q.L."/>
            <person name="Dong X."/>
            <person name="Yang B."/>
            <person name="Xiang J.H."/>
            <person name="Huang J."/>
        </authorList>
    </citation>
    <scope>NUCLEOTIDE SEQUENCE [LARGE SCALE GENOMIC DNA]</scope>
    <source>
        <strain evidence="2">20141215</strain>
    </source>
</reference>
<keyword evidence="3" id="KW-1185">Reference proteome</keyword>
<dbReference type="Proteomes" id="UP000297192">
    <property type="component" value="Segment"/>
</dbReference>
<keyword evidence="1" id="KW-1133">Transmembrane helix</keyword>
<name>A0A291B0L7_9VIRU</name>
<proteinExistence type="predicted"/>
<feature type="transmembrane region" description="Helical" evidence="1">
    <location>
        <begin position="43"/>
        <end position="66"/>
    </location>
</feature>
<accession>A0A291B0L7</accession>
<protein>
    <submittedName>
        <fullName evidence="2">Uncharacterized protein</fullName>
    </submittedName>
</protein>
<dbReference type="KEGG" id="vg:65099799"/>
<evidence type="ECO:0000313" key="2">
    <source>
        <dbReference type="EMBL" id="ATE87036.1"/>
    </source>
</evidence>
<evidence type="ECO:0000256" key="1">
    <source>
        <dbReference type="SAM" id="Phobius"/>
    </source>
</evidence>
<evidence type="ECO:0000313" key="3">
    <source>
        <dbReference type="Proteomes" id="UP000297192"/>
    </source>
</evidence>
<keyword evidence="1" id="KW-0472">Membrane</keyword>
<dbReference type="EMBL" id="MF599468">
    <property type="protein sequence ID" value="ATE87036.1"/>
    <property type="molecule type" value="Genomic_DNA"/>
</dbReference>
<organism evidence="2">
    <name type="scientific">Shrimp hemocyte iridescent virus</name>
    <dbReference type="NCBI Taxonomy" id="2039780"/>
    <lineage>
        <taxon>Viruses</taxon>
        <taxon>Varidnaviria</taxon>
        <taxon>Bamfordvirae</taxon>
        <taxon>Nucleocytoviricota</taxon>
        <taxon>Megaviricetes</taxon>
        <taxon>Pimascovirales</taxon>
        <taxon>Pimascovirales incertae sedis</taxon>
        <taxon>Iridoviridae</taxon>
        <taxon>Betairidovirinae</taxon>
        <taxon>Decapodiridovirus</taxon>
        <taxon>Decapodiridovirus litopenaeus1</taxon>
        <taxon>Decapod iridescent virus 1</taxon>
    </lineage>
</organism>
<gene>
    <name evidence="2" type="primary">27L</name>
</gene>
<keyword evidence="1" id="KW-0812">Transmembrane</keyword>
<dbReference type="GeneID" id="65099799"/>